<evidence type="ECO:0000313" key="11">
    <source>
        <dbReference type="EMBL" id="NHO68085.1"/>
    </source>
</evidence>
<keyword evidence="2 9" id="KW-0813">Transport</keyword>
<dbReference type="PRINTS" id="PR01506">
    <property type="entry name" value="TATBPROTEIN"/>
</dbReference>
<dbReference type="Pfam" id="PF02416">
    <property type="entry name" value="TatA_B_E"/>
    <property type="match status" value="1"/>
</dbReference>
<organism evidence="11 12">
    <name type="scientific">Pseudomaricurvus hydrocarbonicus</name>
    <dbReference type="NCBI Taxonomy" id="1470433"/>
    <lineage>
        <taxon>Bacteria</taxon>
        <taxon>Pseudomonadati</taxon>
        <taxon>Pseudomonadota</taxon>
        <taxon>Gammaproteobacteria</taxon>
        <taxon>Cellvibrionales</taxon>
        <taxon>Cellvibrionaceae</taxon>
        <taxon>Pseudomaricurvus</taxon>
    </lineage>
</organism>
<dbReference type="NCBIfam" id="TIGR01410">
    <property type="entry name" value="tatB"/>
    <property type="match status" value="1"/>
</dbReference>
<comment type="caution">
    <text evidence="11">The sequence shown here is derived from an EMBL/GenBank/DDBJ whole genome shotgun (WGS) entry which is preliminary data.</text>
</comment>
<dbReference type="AlphaFoldDB" id="A0A9E5T241"/>
<keyword evidence="5 9" id="KW-0653">Protein transport</keyword>
<comment type="similarity">
    <text evidence="9">Belongs to the TatB family.</text>
</comment>
<keyword evidence="4 9" id="KW-0812">Transmembrane</keyword>
<keyword evidence="8 9" id="KW-0472">Membrane</keyword>
<evidence type="ECO:0000256" key="7">
    <source>
        <dbReference type="ARBA" id="ARBA00023010"/>
    </source>
</evidence>
<dbReference type="Gene3D" id="1.20.5.3310">
    <property type="match status" value="1"/>
</dbReference>
<dbReference type="HAMAP" id="MF_00237">
    <property type="entry name" value="TatB"/>
    <property type="match status" value="1"/>
</dbReference>
<evidence type="ECO:0000256" key="6">
    <source>
        <dbReference type="ARBA" id="ARBA00022989"/>
    </source>
</evidence>
<name>A0A9E5T241_9GAMM</name>
<dbReference type="EMBL" id="JAAONZ010000024">
    <property type="protein sequence ID" value="NHO68085.1"/>
    <property type="molecule type" value="Genomic_DNA"/>
</dbReference>
<keyword evidence="7 9" id="KW-0811">Translocation</keyword>
<keyword evidence="3 9" id="KW-1003">Cell membrane</keyword>
<comment type="subcellular location">
    <subcellularLocation>
        <location evidence="9">Cell membrane</location>
        <topology evidence="9">Single-pass membrane protein</topology>
    </subcellularLocation>
    <subcellularLocation>
        <location evidence="1">Membrane</location>
        <topology evidence="1">Single-pass membrane protein</topology>
    </subcellularLocation>
</comment>
<dbReference type="GO" id="GO:0043953">
    <property type="term" value="P:protein transport by the Tat complex"/>
    <property type="evidence" value="ECO:0007669"/>
    <property type="project" value="UniProtKB-UniRule"/>
</dbReference>
<reference evidence="11" key="1">
    <citation type="submission" date="2020-03" db="EMBL/GenBank/DDBJ databases">
        <authorList>
            <person name="Guo F."/>
        </authorList>
    </citation>
    <scope>NUCLEOTIDE SEQUENCE</scope>
    <source>
        <strain evidence="11">JCM 30134</strain>
    </source>
</reference>
<comment type="subunit">
    <text evidence="9">The Tat system comprises two distinct complexes: a TatABC complex, containing multiple copies of TatA, TatB and TatC subunits, and a separate TatA complex, containing only TatA subunits. Substrates initially bind to the TatABC complex, which probably triggers association of the separate TatA complex to form the active translocon.</text>
</comment>
<dbReference type="GO" id="GO:0033281">
    <property type="term" value="C:TAT protein transport complex"/>
    <property type="evidence" value="ECO:0007669"/>
    <property type="project" value="UniProtKB-UniRule"/>
</dbReference>
<dbReference type="PANTHER" id="PTHR33162:SF1">
    <property type="entry name" value="SEC-INDEPENDENT PROTEIN TRANSLOCASE PROTEIN TATA, CHLOROPLASTIC"/>
    <property type="match status" value="1"/>
</dbReference>
<protein>
    <recommendedName>
        <fullName evidence="9">Sec-independent protein translocase protein TatB</fullName>
    </recommendedName>
</protein>
<dbReference type="InterPro" id="IPR003369">
    <property type="entry name" value="TatA/B/E"/>
</dbReference>
<dbReference type="PANTHER" id="PTHR33162">
    <property type="entry name" value="SEC-INDEPENDENT PROTEIN TRANSLOCASE PROTEIN TATA, CHLOROPLASTIC"/>
    <property type="match status" value="1"/>
</dbReference>
<evidence type="ECO:0000256" key="2">
    <source>
        <dbReference type="ARBA" id="ARBA00022448"/>
    </source>
</evidence>
<evidence type="ECO:0000256" key="1">
    <source>
        <dbReference type="ARBA" id="ARBA00004167"/>
    </source>
</evidence>
<feature type="compositionally biased region" description="Basic and acidic residues" evidence="10">
    <location>
        <begin position="151"/>
        <end position="164"/>
    </location>
</feature>
<proteinExistence type="inferred from homology"/>
<feature type="compositionally biased region" description="Polar residues" evidence="10">
    <location>
        <begin position="84"/>
        <end position="94"/>
    </location>
</feature>
<feature type="region of interest" description="Disordered" evidence="10">
    <location>
        <begin position="83"/>
        <end position="164"/>
    </location>
</feature>
<evidence type="ECO:0000256" key="8">
    <source>
        <dbReference type="ARBA" id="ARBA00023136"/>
    </source>
</evidence>
<dbReference type="GO" id="GO:0008320">
    <property type="term" value="F:protein transmembrane transporter activity"/>
    <property type="evidence" value="ECO:0007669"/>
    <property type="project" value="UniProtKB-UniRule"/>
</dbReference>
<sequence>MFDIGFFELLVIGVVGLLVIGPERLPETLRTLALWWGRFKRGVQSTRAEFEQQIGADDIRRQLHNENVMQRLNAGKEEIERTLGENTSSIQQAMQKEASLIKDSMEAATQEVKGDKEFTAESPRPESPGSPDHRALKPDGNETEDAAPDTSTHEPTHRTDISQN</sequence>
<keyword evidence="6 9" id="KW-1133">Transmembrane helix</keyword>
<accession>A0A9E5T241</accession>
<evidence type="ECO:0000256" key="5">
    <source>
        <dbReference type="ARBA" id="ARBA00022927"/>
    </source>
</evidence>
<evidence type="ECO:0000256" key="10">
    <source>
        <dbReference type="SAM" id="MobiDB-lite"/>
    </source>
</evidence>
<dbReference type="Proteomes" id="UP000787472">
    <property type="component" value="Unassembled WGS sequence"/>
</dbReference>
<evidence type="ECO:0000256" key="3">
    <source>
        <dbReference type="ARBA" id="ARBA00022475"/>
    </source>
</evidence>
<comment type="function">
    <text evidence="9">Part of the twin-arginine translocation (Tat) system that transports large folded proteins containing a characteristic twin-arginine motif in their signal peptide across membranes. Together with TatC, TatB is part of a receptor directly interacting with Tat signal peptides. TatB may form an oligomeric binding site that transiently accommodates folded Tat precursor proteins before their translocation.</text>
</comment>
<feature type="compositionally biased region" description="Basic and acidic residues" evidence="10">
    <location>
        <begin position="131"/>
        <end position="140"/>
    </location>
</feature>
<evidence type="ECO:0000256" key="4">
    <source>
        <dbReference type="ARBA" id="ARBA00022692"/>
    </source>
</evidence>
<dbReference type="RefSeq" id="WP_167191751.1">
    <property type="nucleotide sequence ID" value="NZ_JAAONZ010000024.1"/>
</dbReference>
<evidence type="ECO:0000313" key="12">
    <source>
        <dbReference type="Proteomes" id="UP000787472"/>
    </source>
</evidence>
<keyword evidence="12" id="KW-1185">Reference proteome</keyword>
<gene>
    <name evidence="9 11" type="primary">tatB</name>
    <name evidence="11" type="ORF">G8770_21260</name>
</gene>
<dbReference type="InterPro" id="IPR018448">
    <property type="entry name" value="TatB"/>
</dbReference>
<evidence type="ECO:0000256" key="9">
    <source>
        <dbReference type="HAMAP-Rule" id="MF_00237"/>
    </source>
</evidence>